<dbReference type="GO" id="GO:0016705">
    <property type="term" value="F:oxidoreductase activity, acting on paired donors, with incorporation or reduction of molecular oxygen"/>
    <property type="evidence" value="ECO:0007669"/>
    <property type="project" value="InterPro"/>
</dbReference>
<evidence type="ECO:0000256" key="11">
    <source>
        <dbReference type="ARBA" id="ARBA00022964"/>
    </source>
</evidence>
<comment type="similarity">
    <text evidence="4">Belongs to the PIGX family.</text>
</comment>
<proteinExistence type="inferred from homology"/>
<keyword evidence="19" id="KW-1185">Reference proteome</keyword>
<dbReference type="GO" id="GO:0000030">
    <property type="term" value="F:mannosyltransferase activity"/>
    <property type="evidence" value="ECO:0007669"/>
    <property type="project" value="TreeGrafter"/>
</dbReference>
<keyword evidence="11" id="KW-0223">Dioxygenase</keyword>
<dbReference type="InterPro" id="IPR013233">
    <property type="entry name" value="PIG-X/PBN1"/>
</dbReference>
<dbReference type="AlphaFoldDB" id="A0A4Z0YQE7"/>
<keyword evidence="7" id="KW-0337">GPI-anchor biosynthesis</keyword>
<dbReference type="InterPro" id="IPR042322">
    <property type="entry name" value="Pbn1"/>
</dbReference>
<dbReference type="SMART" id="SM00702">
    <property type="entry name" value="P4Hc"/>
    <property type="match status" value="1"/>
</dbReference>
<dbReference type="GO" id="GO:0031418">
    <property type="term" value="F:L-ascorbic acid binding"/>
    <property type="evidence" value="ECO:0007669"/>
    <property type="project" value="InterPro"/>
</dbReference>
<dbReference type="PANTHER" id="PTHR28533:SF1">
    <property type="entry name" value="PROTEIN PBN1"/>
    <property type="match status" value="1"/>
</dbReference>
<evidence type="ECO:0000256" key="10">
    <source>
        <dbReference type="ARBA" id="ARBA00022824"/>
    </source>
</evidence>
<comment type="subcellular location">
    <subcellularLocation>
        <location evidence="2">Endoplasmic reticulum membrane</location>
        <topology evidence="2">Single-pass type III membrane protein</topology>
    </subcellularLocation>
</comment>
<evidence type="ECO:0000256" key="1">
    <source>
        <dbReference type="ARBA" id="ARBA00001961"/>
    </source>
</evidence>
<name>A0A4Z0YQE7_9PEZI</name>
<dbReference type="GO" id="GO:0051213">
    <property type="term" value="F:dioxygenase activity"/>
    <property type="evidence" value="ECO:0007669"/>
    <property type="project" value="UniProtKB-KW"/>
</dbReference>
<dbReference type="GO" id="GO:0005789">
    <property type="term" value="C:endoplasmic reticulum membrane"/>
    <property type="evidence" value="ECO:0007669"/>
    <property type="project" value="UniProtKB-SubCell"/>
</dbReference>
<dbReference type="GO" id="GO:0006506">
    <property type="term" value="P:GPI anchor biosynthetic process"/>
    <property type="evidence" value="ECO:0007669"/>
    <property type="project" value="UniProtKB-UniPathway"/>
</dbReference>
<evidence type="ECO:0000256" key="4">
    <source>
        <dbReference type="ARBA" id="ARBA00010345"/>
    </source>
</evidence>
<dbReference type="Pfam" id="PF13640">
    <property type="entry name" value="2OG-FeII_Oxy_3"/>
    <property type="match status" value="1"/>
</dbReference>
<keyword evidence="13" id="KW-0560">Oxidoreductase</keyword>
<dbReference type="EMBL" id="SKBN01000033">
    <property type="protein sequence ID" value="TGJ86087.1"/>
    <property type="molecule type" value="Genomic_DNA"/>
</dbReference>
<dbReference type="GO" id="GO:0005506">
    <property type="term" value="F:iron ion binding"/>
    <property type="evidence" value="ECO:0007669"/>
    <property type="project" value="InterPro"/>
</dbReference>
<keyword evidence="14" id="KW-0408">Iron</keyword>
<dbReference type="InterPro" id="IPR044862">
    <property type="entry name" value="Pro_4_hyd_alph_FE2OG_OXY"/>
</dbReference>
<dbReference type="Pfam" id="PF08320">
    <property type="entry name" value="PIG-X"/>
    <property type="match status" value="1"/>
</dbReference>
<keyword evidence="12" id="KW-1133">Transmembrane helix</keyword>
<dbReference type="Proteomes" id="UP000297716">
    <property type="component" value="Unassembled WGS sequence"/>
</dbReference>
<dbReference type="SMART" id="SM00780">
    <property type="entry name" value="PIG-X"/>
    <property type="match status" value="1"/>
</dbReference>
<comment type="cofactor">
    <cofactor evidence="1">
        <name>L-ascorbate</name>
        <dbReference type="ChEBI" id="CHEBI:38290"/>
    </cofactor>
</comment>
<gene>
    <name evidence="18" type="ORF">E0Z10_g2632</name>
</gene>
<dbReference type="PANTHER" id="PTHR28533">
    <property type="entry name" value="PROTEIN PBN1"/>
    <property type="match status" value="1"/>
</dbReference>
<evidence type="ECO:0000313" key="18">
    <source>
        <dbReference type="EMBL" id="TGJ86087.1"/>
    </source>
</evidence>
<feature type="domain" description="Fe2OG dioxygenase" evidence="17">
    <location>
        <begin position="636"/>
        <end position="776"/>
    </location>
</feature>
<keyword evidence="10" id="KW-0256">Endoplasmic reticulum</keyword>
<evidence type="ECO:0000256" key="14">
    <source>
        <dbReference type="ARBA" id="ARBA00023004"/>
    </source>
</evidence>
<dbReference type="FunFam" id="2.60.120.620:FF:000027">
    <property type="entry name" value="Oxidoreductase, 2OG-Fe(II) oxygenase family family"/>
    <property type="match status" value="1"/>
</dbReference>
<dbReference type="Gene3D" id="2.60.120.620">
    <property type="entry name" value="q2cbj1_9rhob like domain"/>
    <property type="match status" value="1"/>
</dbReference>
<evidence type="ECO:0000256" key="8">
    <source>
        <dbReference type="ARBA" id="ARBA00022692"/>
    </source>
</evidence>
<keyword evidence="8" id="KW-0812">Transmembrane</keyword>
<evidence type="ECO:0000259" key="17">
    <source>
        <dbReference type="PROSITE" id="PS51471"/>
    </source>
</evidence>
<reference evidence="18 19" key="1">
    <citation type="submission" date="2019-03" db="EMBL/GenBank/DDBJ databases">
        <title>Draft genome sequence of Xylaria hypoxylon DSM 108379, a ubiquitous saprotrophic-parasitic fungi on hardwood.</title>
        <authorList>
            <person name="Buettner E."/>
            <person name="Leonhardt S."/>
            <person name="Gebauer A.M."/>
            <person name="Liers C."/>
            <person name="Hofrichter M."/>
            <person name="Kellner H."/>
        </authorList>
    </citation>
    <scope>NUCLEOTIDE SEQUENCE [LARGE SCALE GENOMIC DNA]</scope>
    <source>
        <strain evidence="18 19">DSM 108379</strain>
    </source>
</reference>
<evidence type="ECO:0000313" key="19">
    <source>
        <dbReference type="Proteomes" id="UP000297716"/>
    </source>
</evidence>
<evidence type="ECO:0000256" key="15">
    <source>
        <dbReference type="ARBA" id="ARBA00023136"/>
    </source>
</evidence>
<evidence type="ECO:0000256" key="2">
    <source>
        <dbReference type="ARBA" id="ARBA00004643"/>
    </source>
</evidence>
<dbReference type="InterPro" id="IPR006620">
    <property type="entry name" value="Pro_4_hyd_alph"/>
</dbReference>
<evidence type="ECO:0000256" key="6">
    <source>
        <dbReference type="ARBA" id="ARBA00020410"/>
    </source>
</evidence>
<evidence type="ECO:0000256" key="13">
    <source>
        <dbReference type="ARBA" id="ARBA00023002"/>
    </source>
</evidence>
<dbReference type="PROSITE" id="PS51471">
    <property type="entry name" value="FE2OG_OXY"/>
    <property type="match status" value="1"/>
</dbReference>
<protein>
    <recommendedName>
        <fullName evidence="6">Protein PBN1</fullName>
    </recommendedName>
    <alternativeName>
        <fullName evidence="5">Protein pbn1</fullName>
    </alternativeName>
</protein>
<dbReference type="STRING" id="37992.A0A4Z0YQE7"/>
<evidence type="ECO:0000256" key="16">
    <source>
        <dbReference type="ARBA" id="ARBA00023180"/>
    </source>
</evidence>
<evidence type="ECO:0000256" key="3">
    <source>
        <dbReference type="ARBA" id="ARBA00004687"/>
    </source>
</evidence>
<dbReference type="UniPathway" id="UPA00196"/>
<keyword evidence="15" id="KW-0472">Membrane</keyword>
<dbReference type="OrthoDB" id="5546453at2759"/>
<dbReference type="GO" id="GO:1990529">
    <property type="term" value="C:glycosylphosphatidylinositol-mannosyltransferase I complex"/>
    <property type="evidence" value="ECO:0007669"/>
    <property type="project" value="TreeGrafter"/>
</dbReference>
<comment type="caution">
    <text evidence="18">The sequence shown here is derived from an EMBL/GenBank/DDBJ whole genome shotgun (WGS) entry which is preliminary data.</text>
</comment>
<evidence type="ECO:0000256" key="12">
    <source>
        <dbReference type="ARBA" id="ARBA00022989"/>
    </source>
</evidence>
<sequence length="780" mass="87591">MRHRITFFHRNEHGIEPSSLEIRDRSISGPDLVAVREHRVTLALEELPAELQELLHEIHELHIRWSSPQAHDTLGPWTSRLPPGLHTFYTPQTASATDSVRLCTQLRAAFGDLDCLSPAESFTKLPTDRFSHSTAFQYFQPLDALTNLSTYAEQYACNSGDLDCKKWAQELGNAVSLDLSYDAISHAVKITAIWSEQRQQLLIDSYPDHRTEIGILTPDSPPHLESHELGVTGLLTVLGEDTKPSPVLFAFPSRHKDASSTFSSSFLRPLGLHPTLQLRINSGNPPSQDSSCSLHAYLTLPRSIFADKYQLGDELFLSSKNLSALRYISQPVDLEAPDYAMNSWGSSVLLELQPPSIQGESPWTAEIPLHLRYLSPGEGGYSSINVPWPAVFWACNTEEGTKFVNSPFDRANLGYDGLFGPRTLFWHLTPGSEGKSDLNHQIRVPVLDLNKTQWVSTGTTAVVLVGFAYIVFKLASVYWRRGYGSQKPATKSEKKKHLAFVLLFYDPVTKYLTAGQEPQLLPRTPRPQINESLLAIDAGNETAPLSCSPDAYSVHILSKAPLVVYIENFLSLDEREHLFQISEPLFEPSTITNDGDKTQHNALVRDSEVALIPRTDVVRCIEERARSFQGWRDDLWIERLRTQRYGPSQHYTHHFDWGSGARGWGRVSSFMVWVKTHDIEGGGTEFPRLQRNGPDQPWCRWVECPDPDLANPSNDNTKKEDGEPITGVTFKAVPGNAVFWENFRPDGTGRGWEETWHAGLPVRKGTKVGLNVWSWGRLTS</sequence>
<keyword evidence="9" id="KW-0479">Metal-binding</keyword>
<comment type="pathway">
    <text evidence="3">Glycolipid biosynthesis; glycosylphosphatidylinositol-anchor biosynthesis.</text>
</comment>
<keyword evidence="16" id="KW-0325">Glycoprotein</keyword>
<dbReference type="InterPro" id="IPR005123">
    <property type="entry name" value="Oxoglu/Fe-dep_dioxygenase_dom"/>
</dbReference>
<evidence type="ECO:0000256" key="5">
    <source>
        <dbReference type="ARBA" id="ARBA00019261"/>
    </source>
</evidence>
<evidence type="ECO:0000256" key="7">
    <source>
        <dbReference type="ARBA" id="ARBA00022502"/>
    </source>
</evidence>
<accession>A0A4Z0YQE7</accession>
<evidence type="ECO:0000256" key="9">
    <source>
        <dbReference type="ARBA" id="ARBA00022723"/>
    </source>
</evidence>
<organism evidence="18 19">
    <name type="scientific">Xylaria hypoxylon</name>
    <dbReference type="NCBI Taxonomy" id="37992"/>
    <lineage>
        <taxon>Eukaryota</taxon>
        <taxon>Fungi</taxon>
        <taxon>Dikarya</taxon>
        <taxon>Ascomycota</taxon>
        <taxon>Pezizomycotina</taxon>
        <taxon>Sordariomycetes</taxon>
        <taxon>Xylariomycetidae</taxon>
        <taxon>Xylariales</taxon>
        <taxon>Xylariaceae</taxon>
        <taxon>Xylaria</taxon>
    </lineage>
</organism>